<gene>
    <name evidence="3" type="ORF">SAY86_022768</name>
</gene>
<feature type="domain" description="J" evidence="2">
    <location>
        <begin position="5"/>
        <end position="79"/>
    </location>
</feature>
<evidence type="ECO:0000259" key="2">
    <source>
        <dbReference type="PROSITE" id="PS50076"/>
    </source>
</evidence>
<protein>
    <recommendedName>
        <fullName evidence="2">J domain-containing protein</fullName>
    </recommendedName>
</protein>
<dbReference type="Proteomes" id="UP001346149">
    <property type="component" value="Unassembled WGS sequence"/>
</dbReference>
<dbReference type="SMART" id="SM00271">
    <property type="entry name" value="DnaJ"/>
    <property type="match status" value="1"/>
</dbReference>
<evidence type="ECO:0000313" key="3">
    <source>
        <dbReference type="EMBL" id="KAK4792333.1"/>
    </source>
</evidence>
<dbReference type="PANTHER" id="PTHR43948:SF14">
    <property type="entry name" value="PROTEIN DNAJ, PUTATIVE-RELATED"/>
    <property type="match status" value="1"/>
</dbReference>
<organism evidence="3 4">
    <name type="scientific">Trapa natans</name>
    <name type="common">Water chestnut</name>
    <dbReference type="NCBI Taxonomy" id="22666"/>
    <lineage>
        <taxon>Eukaryota</taxon>
        <taxon>Viridiplantae</taxon>
        <taxon>Streptophyta</taxon>
        <taxon>Embryophyta</taxon>
        <taxon>Tracheophyta</taxon>
        <taxon>Spermatophyta</taxon>
        <taxon>Magnoliopsida</taxon>
        <taxon>eudicotyledons</taxon>
        <taxon>Gunneridae</taxon>
        <taxon>Pentapetalae</taxon>
        <taxon>rosids</taxon>
        <taxon>malvids</taxon>
        <taxon>Myrtales</taxon>
        <taxon>Lythraceae</taxon>
        <taxon>Trapa</taxon>
    </lineage>
</organism>
<dbReference type="GO" id="GO:0044183">
    <property type="term" value="F:protein folding chaperone"/>
    <property type="evidence" value="ECO:0007669"/>
    <property type="project" value="TreeGrafter"/>
</dbReference>
<dbReference type="InterPro" id="IPR001623">
    <property type="entry name" value="DnaJ_domain"/>
</dbReference>
<proteinExistence type="predicted"/>
<keyword evidence="1" id="KW-0472">Membrane</keyword>
<dbReference type="InterPro" id="IPR036869">
    <property type="entry name" value="J_dom_sf"/>
</dbReference>
<dbReference type="Pfam" id="PF00226">
    <property type="entry name" value="DnaJ"/>
    <property type="match status" value="1"/>
</dbReference>
<accession>A0AAN7RAY3</accession>
<dbReference type="GO" id="GO:0005737">
    <property type="term" value="C:cytoplasm"/>
    <property type="evidence" value="ECO:0007669"/>
    <property type="project" value="TreeGrafter"/>
</dbReference>
<dbReference type="EMBL" id="JAXQNO010000008">
    <property type="protein sequence ID" value="KAK4792333.1"/>
    <property type="molecule type" value="Genomic_DNA"/>
</dbReference>
<dbReference type="PANTHER" id="PTHR43948">
    <property type="entry name" value="DNAJ HOMOLOG SUBFAMILY B"/>
    <property type="match status" value="1"/>
</dbReference>
<name>A0AAN7RAY3_TRANT</name>
<feature type="transmembrane region" description="Helical" evidence="1">
    <location>
        <begin position="95"/>
        <end position="113"/>
    </location>
</feature>
<reference evidence="3 4" key="1">
    <citation type="journal article" date="2023" name="Hortic Res">
        <title>Pangenome of water caltrop reveals structural variations and asymmetric subgenome divergence after allopolyploidization.</title>
        <authorList>
            <person name="Zhang X."/>
            <person name="Chen Y."/>
            <person name="Wang L."/>
            <person name="Yuan Y."/>
            <person name="Fang M."/>
            <person name="Shi L."/>
            <person name="Lu R."/>
            <person name="Comes H.P."/>
            <person name="Ma Y."/>
            <person name="Chen Y."/>
            <person name="Huang G."/>
            <person name="Zhou Y."/>
            <person name="Zheng Z."/>
            <person name="Qiu Y."/>
        </authorList>
    </citation>
    <scope>NUCLEOTIDE SEQUENCE [LARGE SCALE GENOMIC DNA]</scope>
    <source>
        <strain evidence="3">F231</strain>
    </source>
</reference>
<dbReference type="GO" id="GO:0051087">
    <property type="term" value="F:protein-folding chaperone binding"/>
    <property type="evidence" value="ECO:0007669"/>
    <property type="project" value="TreeGrafter"/>
</dbReference>
<dbReference type="CDD" id="cd06257">
    <property type="entry name" value="DnaJ"/>
    <property type="match status" value="1"/>
</dbReference>
<sequence>MRGEEARVLLGFPPNSRPTCSQVKEAYRKKVWESHPDLFPANEKSIAESRFKHISEAYNCLLSGAIGEGSSAATYSRVVRTGVARTNGRRGNRTLISIPFMFIILGTIGLGGYNASRAYKKQKEDYPSRNPFLP</sequence>
<dbReference type="PROSITE" id="PS50076">
    <property type="entry name" value="DNAJ_2"/>
    <property type="match status" value="1"/>
</dbReference>
<dbReference type="SUPFAM" id="SSF46565">
    <property type="entry name" value="Chaperone J-domain"/>
    <property type="match status" value="1"/>
</dbReference>
<dbReference type="GO" id="GO:0051082">
    <property type="term" value="F:unfolded protein binding"/>
    <property type="evidence" value="ECO:0007669"/>
    <property type="project" value="TreeGrafter"/>
</dbReference>
<dbReference type="AlphaFoldDB" id="A0AAN7RAY3"/>
<comment type="caution">
    <text evidence="3">The sequence shown here is derived from an EMBL/GenBank/DDBJ whole genome shotgun (WGS) entry which is preliminary data.</text>
</comment>
<keyword evidence="1" id="KW-1133">Transmembrane helix</keyword>
<evidence type="ECO:0000313" key="4">
    <source>
        <dbReference type="Proteomes" id="UP001346149"/>
    </source>
</evidence>
<dbReference type="GO" id="GO:0005634">
    <property type="term" value="C:nucleus"/>
    <property type="evidence" value="ECO:0007669"/>
    <property type="project" value="TreeGrafter"/>
</dbReference>
<dbReference type="Gene3D" id="1.10.287.110">
    <property type="entry name" value="DnaJ domain"/>
    <property type="match status" value="1"/>
</dbReference>
<keyword evidence="1" id="KW-0812">Transmembrane</keyword>
<evidence type="ECO:0000256" key="1">
    <source>
        <dbReference type="SAM" id="Phobius"/>
    </source>
</evidence>
<keyword evidence="4" id="KW-1185">Reference proteome</keyword>